<evidence type="ECO:0000313" key="3">
    <source>
        <dbReference type="EMBL" id="PIU40866.1"/>
    </source>
</evidence>
<keyword evidence="2" id="KW-0812">Transmembrane</keyword>
<dbReference type="Pfam" id="PF07963">
    <property type="entry name" value="N_methyl"/>
    <property type="match status" value="1"/>
</dbReference>
<evidence type="ECO:0008006" key="5">
    <source>
        <dbReference type="Google" id="ProtNLM"/>
    </source>
</evidence>
<organism evidence="3 4">
    <name type="scientific">Candidatus Aquitaenariimonas noxiae</name>
    <dbReference type="NCBI Taxonomy" id="1974741"/>
    <lineage>
        <taxon>Bacteria</taxon>
        <taxon>Pseudomonadati</taxon>
        <taxon>Candidatus Omnitrophota</taxon>
        <taxon>Candidatus Aquitaenariimonas</taxon>
    </lineage>
</organism>
<comment type="caution">
    <text evidence="3">The sequence shown here is derived from an EMBL/GenBank/DDBJ whole genome shotgun (WGS) entry which is preliminary data.</text>
</comment>
<dbReference type="Proteomes" id="UP000230052">
    <property type="component" value="Unassembled WGS sequence"/>
</dbReference>
<protein>
    <recommendedName>
        <fullName evidence="5">Prepilin-type N-terminal cleavage/methylation domain-containing protein</fullName>
    </recommendedName>
</protein>
<evidence type="ECO:0000256" key="2">
    <source>
        <dbReference type="SAM" id="Phobius"/>
    </source>
</evidence>
<evidence type="ECO:0000313" key="4">
    <source>
        <dbReference type="Proteomes" id="UP000230052"/>
    </source>
</evidence>
<keyword evidence="2" id="KW-0472">Membrane</keyword>
<proteinExistence type="predicted"/>
<dbReference type="EMBL" id="PEWV01000075">
    <property type="protein sequence ID" value="PIU40866.1"/>
    <property type="molecule type" value="Genomic_DNA"/>
</dbReference>
<dbReference type="AlphaFoldDB" id="A0A2J0L0V9"/>
<reference evidence="3 4" key="1">
    <citation type="submission" date="2017-09" db="EMBL/GenBank/DDBJ databases">
        <title>Depth-based differentiation of microbial function through sediment-hosted aquifers and enrichment of novel symbionts in the deep terrestrial subsurface.</title>
        <authorList>
            <person name="Probst A.J."/>
            <person name="Ladd B."/>
            <person name="Jarett J.K."/>
            <person name="Geller-Mcgrath D.E."/>
            <person name="Sieber C.M."/>
            <person name="Emerson J.B."/>
            <person name="Anantharaman K."/>
            <person name="Thomas B.C."/>
            <person name="Malmstrom R."/>
            <person name="Stieglmeier M."/>
            <person name="Klingl A."/>
            <person name="Woyke T."/>
            <person name="Ryan C.M."/>
            <person name="Banfield J.F."/>
        </authorList>
    </citation>
    <scope>NUCLEOTIDE SEQUENCE [LARGE SCALE GENOMIC DNA]</scope>
    <source>
        <strain evidence="3">CG07_land_8_20_14_0_80_42_15</strain>
    </source>
</reference>
<feature type="transmembrane region" description="Helical" evidence="2">
    <location>
        <begin position="38"/>
        <end position="60"/>
    </location>
</feature>
<sequence>MRKIRNSKYVPPIPSLGHTCAGSRKSGKYRNSDKGLTLIELIMTIVIASVILIPVSVVIIESVQNAFLPEHFIAVSSLLESELERVTNLRFSNVVNEGPTEYTGNFSDYSHQVSYYYVDSGNLNTLSASPSTNYKRIQITVSRPGFPSVEAVTLATNN</sequence>
<name>A0A2J0L0V9_9BACT</name>
<accession>A0A2J0L0V9</accession>
<feature type="region of interest" description="Disordered" evidence="1">
    <location>
        <begin position="1"/>
        <end position="28"/>
    </location>
</feature>
<keyword evidence="2" id="KW-1133">Transmembrane helix</keyword>
<evidence type="ECO:0000256" key="1">
    <source>
        <dbReference type="SAM" id="MobiDB-lite"/>
    </source>
</evidence>
<dbReference type="NCBIfam" id="TIGR02532">
    <property type="entry name" value="IV_pilin_GFxxxE"/>
    <property type="match status" value="1"/>
</dbReference>
<dbReference type="InterPro" id="IPR012902">
    <property type="entry name" value="N_methyl_site"/>
</dbReference>
<gene>
    <name evidence="3" type="ORF">COS99_08145</name>
</gene>